<gene>
    <name evidence="9" type="ORF">ACHE_30331S</name>
</gene>
<name>A0A7R7ZM76_ASPCH</name>
<keyword evidence="10" id="KW-1185">Reference proteome</keyword>
<reference evidence="9" key="1">
    <citation type="submission" date="2021-01" db="EMBL/GenBank/DDBJ databases">
        <authorList>
            <consortium name="Aspergillus chevalieri M1 genome sequencing consortium"/>
            <person name="Kazuki M."/>
            <person name="Futagami T."/>
        </authorList>
    </citation>
    <scope>NUCLEOTIDE SEQUENCE</scope>
    <source>
        <strain evidence="9">M1</strain>
    </source>
</reference>
<keyword evidence="2" id="KW-0813">Transport</keyword>
<dbReference type="GeneID" id="66980703"/>
<feature type="compositionally biased region" description="Low complexity" evidence="6">
    <location>
        <begin position="30"/>
        <end position="41"/>
    </location>
</feature>
<feature type="transmembrane region" description="Helical" evidence="7">
    <location>
        <begin position="147"/>
        <end position="169"/>
    </location>
</feature>
<feature type="transmembrane region" description="Helical" evidence="7">
    <location>
        <begin position="504"/>
        <end position="524"/>
    </location>
</feature>
<dbReference type="Pfam" id="PF07690">
    <property type="entry name" value="MFS_1"/>
    <property type="match status" value="1"/>
</dbReference>
<evidence type="ECO:0000256" key="4">
    <source>
        <dbReference type="ARBA" id="ARBA00022989"/>
    </source>
</evidence>
<keyword evidence="3 7" id="KW-0812">Transmembrane</keyword>
<feature type="transmembrane region" description="Helical" evidence="7">
    <location>
        <begin position="181"/>
        <end position="199"/>
    </location>
</feature>
<evidence type="ECO:0000313" key="10">
    <source>
        <dbReference type="Proteomes" id="UP000637239"/>
    </source>
</evidence>
<dbReference type="PANTHER" id="PTHR42718:SF9">
    <property type="entry name" value="MAJOR FACILITATOR SUPERFAMILY MULTIDRUG TRANSPORTER MFSC"/>
    <property type="match status" value="1"/>
</dbReference>
<dbReference type="InterPro" id="IPR011701">
    <property type="entry name" value="MFS"/>
</dbReference>
<dbReference type="GO" id="GO:0016020">
    <property type="term" value="C:membrane"/>
    <property type="evidence" value="ECO:0007669"/>
    <property type="project" value="UniProtKB-SubCell"/>
</dbReference>
<dbReference type="PROSITE" id="PS00216">
    <property type="entry name" value="SUGAR_TRANSPORT_1"/>
    <property type="match status" value="1"/>
</dbReference>
<dbReference type="AlphaFoldDB" id="A0A7R7ZM76"/>
<evidence type="ECO:0000256" key="1">
    <source>
        <dbReference type="ARBA" id="ARBA00004141"/>
    </source>
</evidence>
<evidence type="ECO:0000313" key="9">
    <source>
        <dbReference type="EMBL" id="BCR86344.1"/>
    </source>
</evidence>
<organism evidence="9 10">
    <name type="scientific">Aspergillus chevalieri</name>
    <name type="common">Eurotium chevalieri</name>
    <dbReference type="NCBI Taxonomy" id="182096"/>
    <lineage>
        <taxon>Eukaryota</taxon>
        <taxon>Fungi</taxon>
        <taxon>Dikarya</taxon>
        <taxon>Ascomycota</taxon>
        <taxon>Pezizomycotina</taxon>
        <taxon>Eurotiomycetes</taxon>
        <taxon>Eurotiomycetidae</taxon>
        <taxon>Eurotiales</taxon>
        <taxon>Aspergillaceae</taxon>
        <taxon>Aspergillus</taxon>
        <taxon>Aspergillus subgen. Aspergillus</taxon>
    </lineage>
</organism>
<feature type="transmembrane region" description="Helical" evidence="7">
    <location>
        <begin position="117"/>
        <end position="135"/>
    </location>
</feature>
<dbReference type="RefSeq" id="XP_043134866.1">
    <property type="nucleotide sequence ID" value="XM_043276937.1"/>
</dbReference>
<feature type="transmembrane region" description="Helical" evidence="7">
    <location>
        <begin position="235"/>
        <end position="255"/>
    </location>
</feature>
<feature type="transmembrane region" description="Helical" evidence="7">
    <location>
        <begin position="401"/>
        <end position="422"/>
    </location>
</feature>
<evidence type="ECO:0000256" key="6">
    <source>
        <dbReference type="SAM" id="MobiDB-lite"/>
    </source>
</evidence>
<evidence type="ECO:0000256" key="2">
    <source>
        <dbReference type="ARBA" id="ARBA00022448"/>
    </source>
</evidence>
<dbReference type="Gene3D" id="1.20.1720.10">
    <property type="entry name" value="Multidrug resistance protein D"/>
    <property type="match status" value="1"/>
</dbReference>
<sequence>MKSPVEISARPVGDASTIPEPAPARLSRPGSASGQSSQSSSTQVATPPLVPNNPIDFVDGPATATEYPDVGKLASWRGAIIMLVTGGSQFLDNVFMTSANIALPSIQKEFNVNSGNLQWMISAYTLTFGGFLLLSGVLSDRYGRKNLLCIGLVWLSAWSIAIGFGNSFIEVAVFRGLQGMGAAMTVPSAIGIISSYFVGPDRTRALSIYGASGAVGFCAGLIFGGFLSSSLGWKYIFRLVVIVTALLAVTGWFVLPKDRLEGTTRARLDYAGAALSTAGLILLSFVLSSGGVYGWSKPFIIALLIVSCAILVVFTLLEKYVKNPIMPLSLWKIRNFAGLWIAGFTVYGSYQTVIYYLVLMAQEVDELSAGETAIRFLPMGAGGFIVSLICGRAIEVVNGKFLLLMGMALSVLAPVPSCLTAQDLNFWTNVLPTSLISVTGVSIAYITASTTMLASVPVNVKSLCGGMINTAFQIGSGVALAVSSAVTQSVDVNKGHPLAQQYQTGLWCSAGLAGVGLLFSIVGIRRKGLNLSESNKEDPVALPH</sequence>
<evidence type="ECO:0000256" key="5">
    <source>
        <dbReference type="ARBA" id="ARBA00023136"/>
    </source>
</evidence>
<dbReference type="InterPro" id="IPR020846">
    <property type="entry name" value="MFS_dom"/>
</dbReference>
<comment type="subcellular location">
    <subcellularLocation>
        <location evidence="1">Membrane</location>
        <topology evidence="1">Multi-pass membrane protein</topology>
    </subcellularLocation>
</comment>
<evidence type="ECO:0000256" key="3">
    <source>
        <dbReference type="ARBA" id="ARBA00022692"/>
    </source>
</evidence>
<proteinExistence type="predicted"/>
<feature type="transmembrane region" description="Helical" evidence="7">
    <location>
        <begin position="338"/>
        <end position="361"/>
    </location>
</feature>
<dbReference type="Proteomes" id="UP000637239">
    <property type="component" value="Chromosome 3"/>
</dbReference>
<feature type="transmembrane region" description="Helical" evidence="7">
    <location>
        <begin position="434"/>
        <end position="456"/>
    </location>
</feature>
<feature type="transmembrane region" description="Helical" evidence="7">
    <location>
        <begin position="373"/>
        <end position="394"/>
    </location>
</feature>
<dbReference type="GO" id="GO:0022857">
    <property type="term" value="F:transmembrane transporter activity"/>
    <property type="evidence" value="ECO:0007669"/>
    <property type="project" value="InterPro"/>
</dbReference>
<feature type="transmembrane region" description="Helical" evidence="7">
    <location>
        <begin position="206"/>
        <end position="229"/>
    </location>
</feature>
<reference evidence="9" key="2">
    <citation type="submission" date="2021-02" db="EMBL/GenBank/DDBJ databases">
        <title>Aspergillus chevalieri M1 genome sequence.</title>
        <authorList>
            <person name="Kadooka C."/>
            <person name="Mori K."/>
            <person name="Futagami T."/>
        </authorList>
    </citation>
    <scope>NUCLEOTIDE SEQUENCE</scope>
    <source>
        <strain evidence="9">M1</strain>
    </source>
</reference>
<dbReference type="EMBL" id="AP024418">
    <property type="protein sequence ID" value="BCR86344.1"/>
    <property type="molecule type" value="Genomic_DNA"/>
</dbReference>
<dbReference type="SUPFAM" id="SSF103473">
    <property type="entry name" value="MFS general substrate transporter"/>
    <property type="match status" value="2"/>
</dbReference>
<feature type="transmembrane region" description="Helical" evidence="7">
    <location>
        <begin position="299"/>
        <end position="317"/>
    </location>
</feature>
<dbReference type="PROSITE" id="PS50850">
    <property type="entry name" value="MFS"/>
    <property type="match status" value="1"/>
</dbReference>
<keyword evidence="5 7" id="KW-0472">Membrane</keyword>
<dbReference type="InterPro" id="IPR036259">
    <property type="entry name" value="MFS_trans_sf"/>
</dbReference>
<evidence type="ECO:0000256" key="7">
    <source>
        <dbReference type="SAM" id="Phobius"/>
    </source>
</evidence>
<feature type="transmembrane region" description="Helical" evidence="7">
    <location>
        <begin position="463"/>
        <end position="484"/>
    </location>
</feature>
<dbReference type="Gene3D" id="1.20.1250.20">
    <property type="entry name" value="MFS general substrate transporter like domains"/>
    <property type="match status" value="1"/>
</dbReference>
<dbReference type="PANTHER" id="PTHR42718">
    <property type="entry name" value="MAJOR FACILITATOR SUPERFAMILY MULTIDRUG TRANSPORTER MFSC"/>
    <property type="match status" value="1"/>
</dbReference>
<dbReference type="KEGG" id="ache:ACHE_30331S"/>
<feature type="region of interest" description="Disordered" evidence="6">
    <location>
        <begin position="1"/>
        <end position="52"/>
    </location>
</feature>
<accession>A0A7R7ZM76</accession>
<keyword evidence="4 7" id="KW-1133">Transmembrane helix</keyword>
<feature type="domain" description="Major facilitator superfamily (MFS) profile" evidence="8">
    <location>
        <begin position="81"/>
        <end position="528"/>
    </location>
</feature>
<protein>
    <recommendedName>
        <fullName evidence="8">Major facilitator superfamily (MFS) profile domain-containing protein</fullName>
    </recommendedName>
</protein>
<evidence type="ECO:0000259" key="8">
    <source>
        <dbReference type="PROSITE" id="PS50850"/>
    </source>
</evidence>
<dbReference type="InterPro" id="IPR005829">
    <property type="entry name" value="Sugar_transporter_CS"/>
</dbReference>
<feature type="transmembrane region" description="Helical" evidence="7">
    <location>
        <begin position="267"/>
        <end position="287"/>
    </location>
</feature>